<evidence type="ECO:0000313" key="15">
    <source>
        <dbReference type="EMBL" id="UYU64745.1"/>
    </source>
</evidence>
<dbReference type="PANTHER" id="PTHR33175">
    <property type="entry name" value="DNA-BINDING PROTEIN HU"/>
    <property type="match status" value="1"/>
</dbReference>
<evidence type="ECO:0000256" key="5">
    <source>
        <dbReference type="ARBA" id="ARBA00022705"/>
    </source>
</evidence>
<evidence type="ECO:0000256" key="11">
    <source>
        <dbReference type="SAM" id="MobiDB-lite"/>
    </source>
</evidence>
<dbReference type="Proteomes" id="UP001156218">
    <property type="component" value="Chromosome"/>
</dbReference>
<evidence type="ECO:0000256" key="3">
    <source>
        <dbReference type="ARBA" id="ARBA00011738"/>
    </source>
</evidence>
<dbReference type="GO" id="GO:0006260">
    <property type="term" value="P:DNA replication"/>
    <property type="evidence" value="ECO:0007669"/>
    <property type="project" value="UniProtKB-KW"/>
</dbReference>
<comment type="subcellular location">
    <subcellularLocation>
        <location evidence="1">Virion</location>
    </subcellularLocation>
</comment>
<evidence type="ECO:0000256" key="10">
    <source>
        <dbReference type="ARBA" id="ARBA00046140"/>
    </source>
</evidence>
<evidence type="ECO:0000313" key="18">
    <source>
        <dbReference type="Proteomes" id="UP001156218"/>
    </source>
</evidence>
<organism evidence="14 16">
    <name type="scientific">Bacteroides thetaiotaomicron</name>
    <dbReference type="NCBI Taxonomy" id="818"/>
    <lineage>
        <taxon>Bacteria</taxon>
        <taxon>Pseudomonadati</taxon>
        <taxon>Bacteroidota</taxon>
        <taxon>Bacteroidia</taxon>
        <taxon>Bacteroidales</taxon>
        <taxon>Bacteroidaceae</taxon>
        <taxon>Bacteroides</taxon>
    </lineage>
</organism>
<dbReference type="InterPro" id="IPR000119">
    <property type="entry name" value="Hist_DNA-bd"/>
</dbReference>
<dbReference type="EMBL" id="WCRW01000031">
    <property type="protein sequence ID" value="KAB4450244.1"/>
    <property type="molecule type" value="Genomic_DNA"/>
</dbReference>
<evidence type="ECO:0000256" key="7">
    <source>
        <dbReference type="ARBA" id="ARBA00023125"/>
    </source>
</evidence>
<dbReference type="PANTHER" id="PTHR33175:SF13">
    <property type="entry name" value="HISTONE-LIKE PROTEIN"/>
    <property type="match status" value="1"/>
</dbReference>
<evidence type="ECO:0000256" key="4">
    <source>
        <dbReference type="ARBA" id="ARBA00016145"/>
    </source>
</evidence>
<dbReference type="SUPFAM" id="SSF47729">
    <property type="entry name" value="IHF-like DNA-binding proteins"/>
    <property type="match status" value="1"/>
</dbReference>
<dbReference type="InterPro" id="IPR041607">
    <property type="entry name" value="HU-HIG"/>
</dbReference>
<comment type="subunit">
    <text evidence="3">Homodimer.</text>
</comment>
<feature type="region of interest" description="Disordered" evidence="11">
    <location>
        <begin position="140"/>
        <end position="176"/>
    </location>
</feature>
<dbReference type="Proteomes" id="UP000436825">
    <property type="component" value="Unassembled WGS sequence"/>
</dbReference>
<dbReference type="InterPro" id="IPR010992">
    <property type="entry name" value="IHF-like_DNA-bd_dom_sf"/>
</dbReference>
<dbReference type="GO" id="GO:0005829">
    <property type="term" value="C:cytosol"/>
    <property type="evidence" value="ECO:0007669"/>
    <property type="project" value="TreeGrafter"/>
</dbReference>
<keyword evidence="6" id="KW-0426">Late protein</keyword>
<dbReference type="EMBL" id="WCSY01000010">
    <property type="protein sequence ID" value="KAB4312574.1"/>
    <property type="molecule type" value="Genomic_DNA"/>
</dbReference>
<dbReference type="RefSeq" id="WP_016267119.1">
    <property type="nucleotide sequence ID" value="NZ_CAXSMB010000007.1"/>
</dbReference>
<comment type="function">
    <text evidence="10">DNA-binding protein that plays a critical role in nucleoid compaction, genome replication and DNA replication and transcription. Binds to both ssDNA and dsDNA with a binding site covering about 15 nucleotides. Displays DNA-supercoiling activity only when associated with the viral DNA topoisomerase 2.</text>
</comment>
<dbReference type="Proteomes" id="UP000440614">
    <property type="component" value="Unassembled WGS sequence"/>
</dbReference>
<dbReference type="Gene3D" id="4.10.520.10">
    <property type="entry name" value="IHF-like DNA-binding proteins"/>
    <property type="match status" value="1"/>
</dbReference>
<proteinExistence type="inferred from homology"/>
<evidence type="ECO:0000256" key="6">
    <source>
        <dbReference type="ARBA" id="ARBA00022921"/>
    </source>
</evidence>
<sequence>MNVSVERYQRRKYVSQENSPMLYYVRQKSGTVRVMDVEKLADAIEANSSLTAGDVKHAIEAFVEQLRLSLTQGDKVKIDGLGTFHITLCSEGTEKEKDCTVRSIRKVNVRFVADKALHLVNASHTSTRSENNVEFVLASKGDTEGGNAGGGNTGGGGNSEGGGNSGGDEEAPDPTV</sequence>
<feature type="compositionally biased region" description="Gly residues" evidence="11">
    <location>
        <begin position="144"/>
        <end position="166"/>
    </location>
</feature>
<feature type="compositionally biased region" description="Acidic residues" evidence="11">
    <location>
        <begin position="167"/>
        <end position="176"/>
    </location>
</feature>
<dbReference type="GO" id="GO:0003677">
    <property type="term" value="F:DNA binding"/>
    <property type="evidence" value="ECO:0007669"/>
    <property type="project" value="UniProtKB-KW"/>
</dbReference>
<evidence type="ECO:0000259" key="12">
    <source>
        <dbReference type="Pfam" id="PF18291"/>
    </source>
</evidence>
<evidence type="ECO:0000256" key="9">
    <source>
        <dbReference type="ARBA" id="ARBA00033227"/>
    </source>
</evidence>
<dbReference type="InterPro" id="IPR005902">
    <property type="entry name" value="HU_DNA-bd_put"/>
</dbReference>
<dbReference type="NCBIfam" id="TIGR01201">
    <property type="entry name" value="HU_rel"/>
    <property type="match status" value="1"/>
</dbReference>
<name>A0A1H7N549_BACT4</name>
<evidence type="ECO:0000313" key="14">
    <source>
        <dbReference type="EMBL" id="KAB4450244.1"/>
    </source>
</evidence>
<dbReference type="GO" id="GO:0030527">
    <property type="term" value="F:structural constituent of chromatin"/>
    <property type="evidence" value="ECO:0007669"/>
    <property type="project" value="InterPro"/>
</dbReference>
<dbReference type="EMBL" id="CP083680">
    <property type="protein sequence ID" value="UYU64745.1"/>
    <property type="molecule type" value="Genomic_DNA"/>
</dbReference>
<reference evidence="16 17" key="1">
    <citation type="journal article" date="2019" name="Nat. Med.">
        <title>A library of human gut bacterial isolates paired with longitudinal multiomics data enables mechanistic microbiome research.</title>
        <authorList>
            <person name="Poyet M."/>
            <person name="Groussin M."/>
            <person name="Gibbons S.M."/>
            <person name="Avila-Pacheco J."/>
            <person name="Jiang X."/>
            <person name="Kearney S.M."/>
            <person name="Perrotta A.R."/>
            <person name="Berdy B."/>
            <person name="Zhao S."/>
            <person name="Lieberman T.D."/>
            <person name="Swanson P.K."/>
            <person name="Smith M."/>
            <person name="Roesemann S."/>
            <person name="Alexander J.E."/>
            <person name="Rich S.A."/>
            <person name="Livny J."/>
            <person name="Vlamakis H."/>
            <person name="Clish C."/>
            <person name="Bullock K."/>
            <person name="Deik A."/>
            <person name="Scott J."/>
            <person name="Pierce K.A."/>
            <person name="Xavier R.J."/>
            <person name="Alm E.J."/>
        </authorList>
    </citation>
    <scope>NUCLEOTIDE SEQUENCE [LARGE SCALE GENOMIC DNA]</scope>
    <source>
        <strain evidence="14 16">BIOML-A160</strain>
        <strain evidence="13 17">BIOML-A188</strain>
    </source>
</reference>
<dbReference type="FunFam" id="4.10.520.10:FF:000016">
    <property type="entry name" value="DNA-binding protein"/>
    <property type="match status" value="1"/>
</dbReference>
<evidence type="ECO:0000256" key="1">
    <source>
        <dbReference type="ARBA" id="ARBA00004328"/>
    </source>
</evidence>
<evidence type="ECO:0000256" key="8">
    <source>
        <dbReference type="ARBA" id="ARBA00033120"/>
    </source>
</evidence>
<evidence type="ECO:0000313" key="16">
    <source>
        <dbReference type="Proteomes" id="UP000436825"/>
    </source>
</evidence>
<evidence type="ECO:0000313" key="13">
    <source>
        <dbReference type="EMBL" id="KAB4312574.1"/>
    </source>
</evidence>
<keyword evidence="7 14" id="KW-0238">DNA-binding</keyword>
<dbReference type="Pfam" id="PF18291">
    <property type="entry name" value="HU-HIG"/>
    <property type="match status" value="1"/>
</dbReference>
<dbReference type="AlphaFoldDB" id="A0A1H7N549"/>
<feature type="domain" description="HU" evidence="12">
    <location>
        <begin position="1"/>
        <end position="117"/>
    </location>
</feature>
<reference evidence="15 18" key="2">
    <citation type="submission" date="2021-06" db="EMBL/GenBank/DDBJ databases">
        <title>Interrogation of the integrated mobile genetic elements in gut-associated Bacteroides with a consensus prediction approach.</title>
        <authorList>
            <person name="Campbell D.E."/>
            <person name="Leigh J.R."/>
            <person name="Kim T."/>
            <person name="England W."/>
            <person name="Whitaker R.J."/>
            <person name="Degnan P.H."/>
        </authorList>
    </citation>
    <scope>NUCLEOTIDE SEQUENCE [LARGE SCALE GENOMIC DNA]</scope>
    <source>
        <strain evidence="15 18">WAL8669</strain>
    </source>
</reference>
<gene>
    <name evidence="14" type="ORF">GAN75_26055</name>
    <name evidence="13" type="ORF">GAO51_11955</name>
    <name evidence="15" type="ORF">KQP68_14240</name>
</gene>
<protein>
    <recommendedName>
        <fullName evidence="4">Viral histone-like protein</fullName>
    </recommendedName>
    <alternativeName>
        <fullName evidence="9">DNA-binding protein pA104R</fullName>
    </alternativeName>
    <alternativeName>
        <fullName evidence="8">pA104R</fullName>
    </alternativeName>
</protein>
<evidence type="ECO:0000313" key="17">
    <source>
        <dbReference type="Proteomes" id="UP000440614"/>
    </source>
</evidence>
<accession>A0A1H7N549</accession>
<comment type="similarity">
    <text evidence="2">Belongs to the bacterial histone-like protein family.</text>
</comment>
<keyword evidence="5" id="KW-0235">DNA replication</keyword>
<evidence type="ECO:0000256" key="2">
    <source>
        <dbReference type="ARBA" id="ARBA00010529"/>
    </source>
</evidence>